<gene>
    <name evidence="17" type="ORF">RUM44_013283</name>
</gene>
<dbReference type="EMBL" id="JAWJWF010000001">
    <property type="protein sequence ID" value="KAK6641568.1"/>
    <property type="molecule type" value="Genomic_DNA"/>
</dbReference>
<keyword evidence="10 15" id="KW-0472">Membrane</keyword>
<feature type="transmembrane region" description="Helical" evidence="15">
    <location>
        <begin position="641"/>
        <end position="663"/>
    </location>
</feature>
<keyword evidence="18" id="KW-1185">Reference proteome</keyword>
<comment type="subcellular location">
    <subcellularLocation>
        <location evidence="1">Membrane</location>
        <topology evidence="1">Multi-pass membrane protein</topology>
    </subcellularLocation>
</comment>
<reference evidence="17 18" key="1">
    <citation type="submission" date="2023-09" db="EMBL/GenBank/DDBJ databases">
        <title>Genomes of two closely related lineages of the louse Polyplax serrata with different host specificities.</title>
        <authorList>
            <person name="Martinu J."/>
            <person name="Tarabai H."/>
            <person name="Stefka J."/>
            <person name="Hypsa V."/>
        </authorList>
    </citation>
    <scope>NUCLEOTIDE SEQUENCE [LARGE SCALE GENOMIC DNA]</scope>
    <source>
        <strain evidence="17">98ZLc_SE</strain>
    </source>
</reference>
<evidence type="ECO:0000256" key="4">
    <source>
        <dbReference type="ARBA" id="ARBA00022723"/>
    </source>
</evidence>
<keyword evidence="5" id="KW-0552">Olfaction</keyword>
<evidence type="ECO:0000256" key="9">
    <source>
        <dbReference type="ARBA" id="ARBA00022989"/>
    </source>
</evidence>
<feature type="transmembrane region" description="Helical" evidence="15">
    <location>
        <begin position="342"/>
        <end position="360"/>
    </location>
</feature>
<dbReference type="InterPro" id="IPR001841">
    <property type="entry name" value="Znf_RING"/>
</dbReference>
<dbReference type="InterPro" id="IPR004117">
    <property type="entry name" value="7tm6_olfct_rcpt"/>
</dbReference>
<evidence type="ECO:0000256" key="3">
    <source>
        <dbReference type="ARBA" id="ARBA00022692"/>
    </source>
</evidence>
<evidence type="ECO:0000259" key="16">
    <source>
        <dbReference type="PROSITE" id="PS50089"/>
    </source>
</evidence>
<keyword evidence="6 13" id="KW-0863">Zinc-finger</keyword>
<name>A0ABR1BDQ4_POLSC</name>
<feature type="transmembrane region" description="Helical" evidence="15">
    <location>
        <begin position="311"/>
        <end position="330"/>
    </location>
</feature>
<keyword evidence="11" id="KW-0675">Receptor</keyword>
<feature type="transmembrane region" description="Helical" evidence="15">
    <location>
        <begin position="399"/>
        <end position="418"/>
    </location>
</feature>
<feature type="domain" description="RING-type" evidence="16">
    <location>
        <begin position="1219"/>
        <end position="1257"/>
    </location>
</feature>
<evidence type="ECO:0000256" key="5">
    <source>
        <dbReference type="ARBA" id="ARBA00022725"/>
    </source>
</evidence>
<evidence type="ECO:0000256" key="7">
    <source>
        <dbReference type="ARBA" id="ARBA00022786"/>
    </source>
</evidence>
<feature type="transmembrane region" description="Helical" evidence="15">
    <location>
        <begin position="997"/>
        <end position="1014"/>
    </location>
</feature>
<evidence type="ECO:0000256" key="2">
    <source>
        <dbReference type="ARBA" id="ARBA00022606"/>
    </source>
</evidence>
<dbReference type="PANTHER" id="PTHR15860">
    <property type="entry name" value="UNCHARACTERIZED RING FINGER-CONTAINING PROTEIN"/>
    <property type="match status" value="1"/>
</dbReference>
<feature type="transmembrane region" description="Helical" evidence="15">
    <location>
        <begin position="600"/>
        <end position="621"/>
    </location>
</feature>
<keyword evidence="8" id="KW-0862">Zinc</keyword>
<evidence type="ECO:0000313" key="18">
    <source>
        <dbReference type="Proteomes" id="UP001359485"/>
    </source>
</evidence>
<keyword evidence="7" id="KW-0833">Ubl conjugation pathway</keyword>
<dbReference type="PROSITE" id="PS50089">
    <property type="entry name" value="ZF_RING_2"/>
    <property type="match status" value="1"/>
</dbReference>
<feature type="transmembrane region" description="Helical" evidence="15">
    <location>
        <begin position="466"/>
        <end position="491"/>
    </location>
</feature>
<evidence type="ECO:0000256" key="12">
    <source>
        <dbReference type="ARBA" id="ARBA00023224"/>
    </source>
</evidence>
<keyword evidence="9 15" id="KW-1133">Transmembrane helix</keyword>
<organism evidence="17 18">
    <name type="scientific">Polyplax serrata</name>
    <name type="common">Common mouse louse</name>
    <dbReference type="NCBI Taxonomy" id="468196"/>
    <lineage>
        <taxon>Eukaryota</taxon>
        <taxon>Metazoa</taxon>
        <taxon>Ecdysozoa</taxon>
        <taxon>Arthropoda</taxon>
        <taxon>Hexapoda</taxon>
        <taxon>Insecta</taxon>
        <taxon>Pterygota</taxon>
        <taxon>Neoptera</taxon>
        <taxon>Paraneoptera</taxon>
        <taxon>Psocodea</taxon>
        <taxon>Troctomorpha</taxon>
        <taxon>Phthiraptera</taxon>
        <taxon>Anoplura</taxon>
        <taxon>Polyplacidae</taxon>
        <taxon>Polyplax</taxon>
    </lineage>
</organism>
<feature type="transmembrane region" description="Helical" evidence="15">
    <location>
        <begin position="1049"/>
        <end position="1070"/>
    </location>
</feature>
<evidence type="ECO:0000256" key="13">
    <source>
        <dbReference type="PROSITE-ProRule" id="PRU00175"/>
    </source>
</evidence>
<evidence type="ECO:0000256" key="1">
    <source>
        <dbReference type="ARBA" id="ARBA00004141"/>
    </source>
</evidence>
<dbReference type="InterPro" id="IPR013083">
    <property type="entry name" value="Znf_RING/FYVE/PHD"/>
</dbReference>
<evidence type="ECO:0000256" key="14">
    <source>
        <dbReference type="SAM" id="MobiDB-lite"/>
    </source>
</evidence>
<keyword evidence="3 15" id="KW-0812">Transmembrane</keyword>
<evidence type="ECO:0000256" key="10">
    <source>
        <dbReference type="ARBA" id="ARBA00023136"/>
    </source>
</evidence>
<dbReference type="PROSITE" id="PS00518">
    <property type="entry name" value="ZF_RING_1"/>
    <property type="match status" value="1"/>
</dbReference>
<keyword evidence="2" id="KW-0716">Sensory transduction</keyword>
<keyword evidence="4" id="KW-0479">Metal-binding</keyword>
<evidence type="ECO:0000256" key="15">
    <source>
        <dbReference type="SAM" id="Phobius"/>
    </source>
</evidence>
<dbReference type="SMART" id="SM00184">
    <property type="entry name" value="RING"/>
    <property type="match status" value="1"/>
</dbReference>
<proteinExistence type="predicted"/>
<dbReference type="InterPro" id="IPR017907">
    <property type="entry name" value="Znf_RING_CS"/>
</dbReference>
<keyword evidence="12" id="KW-0807">Transducer</keyword>
<dbReference type="Gene3D" id="3.30.40.10">
    <property type="entry name" value="Zinc/RING finger domain, C3HC4 (zinc finger)"/>
    <property type="match status" value="1"/>
</dbReference>
<dbReference type="InterPro" id="IPR044235">
    <property type="entry name" value="RNFT1/2"/>
</dbReference>
<feature type="region of interest" description="Disordered" evidence="14">
    <location>
        <begin position="932"/>
        <end position="960"/>
    </location>
</feature>
<feature type="region of interest" description="Disordered" evidence="14">
    <location>
        <begin position="783"/>
        <end position="803"/>
    </location>
</feature>
<comment type="caution">
    <text evidence="17">The sequence shown here is derived from an EMBL/GenBank/DDBJ whole genome shotgun (WGS) entry which is preliminary data.</text>
</comment>
<accession>A0ABR1BDQ4</accession>
<evidence type="ECO:0000256" key="8">
    <source>
        <dbReference type="ARBA" id="ARBA00022833"/>
    </source>
</evidence>
<evidence type="ECO:0000256" key="6">
    <source>
        <dbReference type="ARBA" id="ARBA00022771"/>
    </source>
</evidence>
<protein>
    <recommendedName>
        <fullName evidence="16">RING-type domain-containing protein</fullName>
    </recommendedName>
</protein>
<evidence type="ECO:0000313" key="17">
    <source>
        <dbReference type="EMBL" id="KAK6641568.1"/>
    </source>
</evidence>
<evidence type="ECO:0000256" key="11">
    <source>
        <dbReference type="ARBA" id="ARBA00023170"/>
    </source>
</evidence>
<dbReference type="Pfam" id="PF02949">
    <property type="entry name" value="7tm_6"/>
    <property type="match status" value="1"/>
</dbReference>
<dbReference type="Pfam" id="PF13639">
    <property type="entry name" value="zf-RING_2"/>
    <property type="match status" value="1"/>
</dbReference>
<dbReference type="PANTHER" id="PTHR15860:SF0">
    <property type="entry name" value="LP20373P"/>
    <property type="match status" value="1"/>
</dbReference>
<sequence>MDLLPRTNYKVSLIVPQYPCRAKEEEEDPDHPVCRSISIQNTISKPLTYPEPCRDVTWKKKKFDESKICDLPITRKWDPEENIFRLWIPICRKKKLEEKICPEPFDPRLCVFCLGSLYKGGFVCDLKERIPLIKKQSVEYEDEIEWRIGIATRMIVHKKCYENYIDRLGNKRVKESKTTLSDDPSDICGEARISEEEIIKKIPPIIPNFCLKKPIPPPVATKNLLEIYVPRLDFILLSDSRTLLMVNRRAPINRKQKNFARKKPMGKFRAHGLVADLWPNIRLLQLSGHFLHNYHENNSANNVFFRRMYSCVHLVLVLVNFAAIIINLAIESDDVNSLAANSITVLFFAHCITKFCYFALRKQKFYRVLGIWDTQNSHPLFAESNARHRAAAITKSRKLLMITGTLFFIFGWTGSTFFGESVKTVVDPDNGNQTITVEIPRLMLRAWYPWDPAEGTNYIITFAYQLYWLTFTLFHSNLLDLLFCSWLIFACEQLLHVKEIMKPLIDLSSSLDTYNSNTADLFKAANNIDDGNDNMFNSKEEQSINVRGFYSNSRDFRMNRGNIVGPISTVNGIGPNGLSKKHEMLVRSAIKYWVERHKHIVRYVAAIGDAYGLALLLHMLTSTITLTLLAYQATKIEGMDLYSMAVLGYLFYSLAQVFVFCIYGNQIIEESSSVVEAAYSCQWYDGSEEAKTFVQIVCQQCQKALSISGAKFFTVSLDLFASVRTRCGGHVFHGVGATQIIARHRHCGNDELASLIPTKLLTQGITGSLPNETALFKILGKMQGDNSSNRRSRNGNGEGPLFLLNGNSGTSFRNVLQNDYPNTTDPGQSLNHSNERGTFPTVLSSVSPLMHNRGRVIEAHGKNLQSWMRRPNITGESSRSQLPESFVINFDNVNERTNSATVPTFGHNINAAVPEQHQFNYNVVEIGNSNNQNIQNQNQESNENSSSHNTTRNNNNNNMNMNSSTNIIGIPTTQTPEGAQDVTNPAYSNEVQLLDKFFRKYFPFLLLLAIKYLYDHREGIFIFVGLLVTFTHANSVIKREIAKQSNRSLISLSILVVNLLICTCFIYFVFREQKLYKSLILIPPYHQPLSIWDLLWMVGITDFVLKFITIQMKAGMACFPARILPYSSRGKWFLLLECSSQLYRGLAPIQPWLYYLMEAYQGPEKAVGVFFSVAYLISKGTELLSKFKICLRAFCKLLQNVSLGVRPSKEQLDTAGSLCPICHEEFNTPELLHCRHVFCEACIATWFDREPTCPLCRAKISDDPSWRDGATTFFTQLF</sequence>
<dbReference type="Proteomes" id="UP001359485">
    <property type="component" value="Unassembled WGS sequence"/>
</dbReference>
<feature type="transmembrane region" description="Helical" evidence="15">
    <location>
        <begin position="1020"/>
        <end position="1037"/>
    </location>
</feature>
<dbReference type="SUPFAM" id="SSF57850">
    <property type="entry name" value="RING/U-box"/>
    <property type="match status" value="1"/>
</dbReference>